<protein>
    <submittedName>
        <fullName evidence="6">AraC family transcriptional regulator</fullName>
    </submittedName>
</protein>
<dbReference type="InterPro" id="IPR014710">
    <property type="entry name" value="RmlC-like_jellyroll"/>
</dbReference>
<dbReference type="RefSeq" id="WP_378995544.1">
    <property type="nucleotide sequence ID" value="NZ_JBHSMT010000008.1"/>
</dbReference>
<dbReference type="Proteomes" id="UP001596045">
    <property type="component" value="Unassembled WGS sequence"/>
</dbReference>
<evidence type="ECO:0000313" key="6">
    <source>
        <dbReference type="EMBL" id="MFC5473291.1"/>
    </source>
</evidence>
<dbReference type="Pfam" id="PF02311">
    <property type="entry name" value="AraC_binding"/>
    <property type="match status" value="1"/>
</dbReference>
<keyword evidence="4" id="KW-0804">Transcription</keyword>
<feature type="domain" description="HTH araC/xylS-type" evidence="5">
    <location>
        <begin position="165"/>
        <end position="262"/>
    </location>
</feature>
<name>A0ABW0M6R4_9BURK</name>
<dbReference type="InterPro" id="IPR018062">
    <property type="entry name" value="HTH_AraC-typ_CS"/>
</dbReference>
<evidence type="ECO:0000256" key="4">
    <source>
        <dbReference type="ARBA" id="ARBA00023163"/>
    </source>
</evidence>
<evidence type="ECO:0000256" key="3">
    <source>
        <dbReference type="ARBA" id="ARBA00023159"/>
    </source>
</evidence>
<dbReference type="InterPro" id="IPR003313">
    <property type="entry name" value="AraC-bd"/>
</dbReference>
<dbReference type="Gene3D" id="2.60.120.10">
    <property type="entry name" value="Jelly Rolls"/>
    <property type="match status" value="1"/>
</dbReference>
<evidence type="ECO:0000256" key="2">
    <source>
        <dbReference type="ARBA" id="ARBA00023125"/>
    </source>
</evidence>
<dbReference type="InterPro" id="IPR020449">
    <property type="entry name" value="Tscrpt_reg_AraC-type_HTH"/>
</dbReference>
<dbReference type="EMBL" id="JBHSMT010000008">
    <property type="protein sequence ID" value="MFC5473291.1"/>
    <property type="molecule type" value="Genomic_DNA"/>
</dbReference>
<keyword evidence="1" id="KW-0805">Transcription regulation</keyword>
<accession>A0ABW0M6R4</accession>
<dbReference type="SUPFAM" id="SSF46689">
    <property type="entry name" value="Homeodomain-like"/>
    <property type="match status" value="1"/>
</dbReference>
<comment type="caution">
    <text evidence="6">The sequence shown here is derived from an EMBL/GenBank/DDBJ whole genome shotgun (WGS) entry which is preliminary data.</text>
</comment>
<dbReference type="PRINTS" id="PR00032">
    <property type="entry name" value="HTHARAC"/>
</dbReference>
<proteinExistence type="predicted"/>
<dbReference type="PANTHER" id="PTHR11019">
    <property type="entry name" value="HTH-TYPE TRANSCRIPTIONAL REGULATOR NIMR"/>
    <property type="match status" value="1"/>
</dbReference>
<organism evidence="6 7">
    <name type="scientific">Paraherbaspirillum soli</name>
    <dbReference type="NCBI Taxonomy" id="631222"/>
    <lineage>
        <taxon>Bacteria</taxon>
        <taxon>Pseudomonadati</taxon>
        <taxon>Pseudomonadota</taxon>
        <taxon>Betaproteobacteria</taxon>
        <taxon>Burkholderiales</taxon>
        <taxon>Oxalobacteraceae</taxon>
        <taxon>Paraherbaspirillum</taxon>
    </lineage>
</organism>
<keyword evidence="7" id="KW-1185">Reference proteome</keyword>
<dbReference type="Pfam" id="PF12833">
    <property type="entry name" value="HTH_18"/>
    <property type="match status" value="1"/>
</dbReference>
<dbReference type="InterPro" id="IPR011051">
    <property type="entry name" value="RmlC_Cupin_sf"/>
</dbReference>
<dbReference type="PROSITE" id="PS00041">
    <property type="entry name" value="HTH_ARAC_FAMILY_1"/>
    <property type="match status" value="1"/>
</dbReference>
<reference evidence="7" key="1">
    <citation type="journal article" date="2019" name="Int. J. Syst. Evol. Microbiol.">
        <title>The Global Catalogue of Microorganisms (GCM) 10K type strain sequencing project: providing services to taxonomists for standard genome sequencing and annotation.</title>
        <authorList>
            <consortium name="The Broad Institute Genomics Platform"/>
            <consortium name="The Broad Institute Genome Sequencing Center for Infectious Disease"/>
            <person name="Wu L."/>
            <person name="Ma J."/>
        </authorList>
    </citation>
    <scope>NUCLEOTIDE SEQUENCE [LARGE SCALE GENOMIC DNA]</scope>
    <source>
        <strain evidence="7">JCM 17066</strain>
    </source>
</reference>
<keyword evidence="2" id="KW-0238">DNA-binding</keyword>
<evidence type="ECO:0000259" key="5">
    <source>
        <dbReference type="PROSITE" id="PS01124"/>
    </source>
</evidence>
<dbReference type="PROSITE" id="PS01124">
    <property type="entry name" value="HTH_ARAC_FAMILY_2"/>
    <property type="match status" value="1"/>
</dbReference>
<keyword evidence="3" id="KW-0010">Activator</keyword>
<dbReference type="PANTHER" id="PTHR11019:SF159">
    <property type="entry name" value="TRANSCRIPTIONAL REGULATOR-RELATED"/>
    <property type="match status" value="1"/>
</dbReference>
<dbReference type="CDD" id="cd06124">
    <property type="entry name" value="cupin_NimR-like_N"/>
    <property type="match status" value="1"/>
</dbReference>
<dbReference type="Gene3D" id="1.10.10.60">
    <property type="entry name" value="Homeodomain-like"/>
    <property type="match status" value="1"/>
</dbReference>
<sequence>MLLAGQSARHYEVPAMTQLPRPLFVRALEIPERSSVAMHSHPWAQFLYATSGVLNVQTPQGHSMVPPQYAVWIPPHMPHAVSTYHRVSFHSLYLGASALENFEQDCTVLNVTPLLRELIMATAGMAVDYDVEGRDGRLVAVIVDQIKDLAAAPLTVPMPLDSRLLKIAVALQASPGESRSLDDWGELVGATRRTLARLFRKETGLSFTEWRQAIRLLASLPRLEAGEAVTSVASELGYESTSAFIALFQRRYGMTPGRFVKQSHRLNT</sequence>
<dbReference type="InterPro" id="IPR009057">
    <property type="entry name" value="Homeodomain-like_sf"/>
</dbReference>
<evidence type="ECO:0000256" key="1">
    <source>
        <dbReference type="ARBA" id="ARBA00023015"/>
    </source>
</evidence>
<evidence type="ECO:0000313" key="7">
    <source>
        <dbReference type="Proteomes" id="UP001596045"/>
    </source>
</evidence>
<dbReference type="InterPro" id="IPR018060">
    <property type="entry name" value="HTH_AraC"/>
</dbReference>
<dbReference type="SUPFAM" id="SSF51182">
    <property type="entry name" value="RmlC-like cupins"/>
    <property type="match status" value="1"/>
</dbReference>
<dbReference type="SMART" id="SM00342">
    <property type="entry name" value="HTH_ARAC"/>
    <property type="match status" value="1"/>
</dbReference>
<gene>
    <name evidence="6" type="ORF">ACFPM8_04915</name>
</gene>